<sequence length="230" mass="26537">MQPLRDRWIDKRFGRLVVIAVLPNNKAACRCDCGTETVIFRNNLLSGNTRSCGCLYGHCHRIKHNIKIGDQFGRLIVLEVRPNLISCLCNCGRHIKVRRGQLTQGYSKSCGCANSERLKSGSTNRTHGGSNRPEYHAWLNMRRRCYEPSNKRYENYGGRGITVCERWRRSFGNFFSDMGPRPNSQLTLDRIDNNGPYSPENCRWATWKQQANNRRPRGPRYANLGNMLRN</sequence>
<evidence type="ECO:0008006" key="2">
    <source>
        <dbReference type="Google" id="ProtNLM"/>
    </source>
</evidence>
<protein>
    <recommendedName>
        <fullName evidence="2">AP2/ERF domain-containing protein</fullName>
    </recommendedName>
</protein>
<evidence type="ECO:0000313" key="1">
    <source>
        <dbReference type="EMBL" id="KKL68305.1"/>
    </source>
</evidence>
<name>A0A0F9GFV0_9ZZZZ</name>
<gene>
    <name evidence="1" type="ORF">LCGC14_2126340</name>
</gene>
<comment type="caution">
    <text evidence="1">The sequence shown here is derived from an EMBL/GenBank/DDBJ whole genome shotgun (WGS) entry which is preliminary data.</text>
</comment>
<dbReference type="EMBL" id="LAZR01026572">
    <property type="protein sequence ID" value="KKL68305.1"/>
    <property type="molecule type" value="Genomic_DNA"/>
</dbReference>
<organism evidence="1">
    <name type="scientific">marine sediment metagenome</name>
    <dbReference type="NCBI Taxonomy" id="412755"/>
    <lineage>
        <taxon>unclassified sequences</taxon>
        <taxon>metagenomes</taxon>
        <taxon>ecological metagenomes</taxon>
    </lineage>
</organism>
<accession>A0A0F9GFV0</accession>
<dbReference type="AlphaFoldDB" id="A0A0F9GFV0"/>
<proteinExistence type="predicted"/>
<reference evidence="1" key="1">
    <citation type="journal article" date="2015" name="Nature">
        <title>Complex archaea that bridge the gap between prokaryotes and eukaryotes.</title>
        <authorList>
            <person name="Spang A."/>
            <person name="Saw J.H."/>
            <person name="Jorgensen S.L."/>
            <person name="Zaremba-Niedzwiedzka K."/>
            <person name="Martijn J."/>
            <person name="Lind A.E."/>
            <person name="van Eijk R."/>
            <person name="Schleper C."/>
            <person name="Guy L."/>
            <person name="Ettema T.J."/>
        </authorList>
    </citation>
    <scope>NUCLEOTIDE SEQUENCE</scope>
</reference>